<keyword evidence="1" id="KW-0813">Transport</keyword>
<proteinExistence type="predicted"/>
<gene>
    <name evidence="6" type="ORF">D7Z26_02615</name>
</gene>
<dbReference type="CDD" id="cd13921">
    <property type="entry name" value="Amicyanin"/>
    <property type="match status" value="1"/>
</dbReference>
<dbReference type="Pfam" id="PF03640">
    <property type="entry name" value="Lipoprotein_15"/>
    <property type="match status" value="4"/>
</dbReference>
<comment type="caution">
    <text evidence="6">The sequence shown here is derived from an EMBL/GenBank/DDBJ whole genome shotgun (WGS) entry which is preliminary data.</text>
</comment>
<dbReference type="PANTHER" id="PTHR39335">
    <property type="entry name" value="BLL4220 PROTEIN"/>
    <property type="match status" value="1"/>
</dbReference>
<dbReference type="InterPro" id="IPR000923">
    <property type="entry name" value="BlueCu_1"/>
</dbReference>
<dbReference type="Gene3D" id="2.60.40.420">
    <property type="entry name" value="Cupredoxins - blue copper proteins"/>
    <property type="match status" value="1"/>
</dbReference>
<dbReference type="PANTHER" id="PTHR39335:SF1">
    <property type="entry name" value="BLL4220 PROTEIN"/>
    <property type="match status" value="1"/>
</dbReference>
<organism evidence="6 7">
    <name type="scientific">Cohnella endophytica</name>
    <dbReference type="NCBI Taxonomy" id="2419778"/>
    <lineage>
        <taxon>Bacteria</taxon>
        <taxon>Bacillati</taxon>
        <taxon>Bacillota</taxon>
        <taxon>Bacilli</taxon>
        <taxon>Bacillales</taxon>
        <taxon>Paenibacillaceae</taxon>
        <taxon>Cohnella</taxon>
    </lineage>
</organism>
<dbReference type="PROSITE" id="PS00196">
    <property type="entry name" value="COPPER_BLUE"/>
    <property type="match status" value="1"/>
</dbReference>
<dbReference type="GO" id="GO:0005507">
    <property type="term" value="F:copper ion binding"/>
    <property type="evidence" value="ECO:0007669"/>
    <property type="project" value="InterPro"/>
</dbReference>
<reference evidence="6 7" key="1">
    <citation type="submission" date="2018-10" db="EMBL/GenBank/DDBJ databases">
        <title>Cohnella sp. M2MS4P-1, whole genome shotgun sequence.</title>
        <authorList>
            <person name="Tuo L."/>
        </authorList>
    </citation>
    <scope>NUCLEOTIDE SEQUENCE [LARGE SCALE GENOMIC DNA]</scope>
    <source>
        <strain evidence="6 7">M2MS4P-1</strain>
    </source>
</reference>
<dbReference type="InterPro" id="IPR005297">
    <property type="entry name" value="Lipoprotein_repeat"/>
</dbReference>
<evidence type="ECO:0000256" key="3">
    <source>
        <dbReference type="ARBA" id="ARBA00022982"/>
    </source>
</evidence>
<keyword evidence="2" id="KW-0479">Metal-binding</keyword>
<dbReference type="InterPro" id="IPR035668">
    <property type="entry name" value="Amicyanin"/>
</dbReference>
<evidence type="ECO:0000256" key="1">
    <source>
        <dbReference type="ARBA" id="ARBA00022448"/>
    </source>
</evidence>
<keyword evidence="3" id="KW-0249">Electron transport</keyword>
<feature type="domain" description="Blue (type 1) copper" evidence="5">
    <location>
        <begin position="509"/>
        <end position="579"/>
    </location>
</feature>
<keyword evidence="7" id="KW-1185">Reference proteome</keyword>
<dbReference type="AlphaFoldDB" id="A0A494Y3M6"/>
<name>A0A494Y3M6_9BACL</name>
<keyword evidence="4" id="KW-0186">Copper</keyword>
<evidence type="ECO:0000256" key="2">
    <source>
        <dbReference type="ARBA" id="ARBA00022723"/>
    </source>
</evidence>
<evidence type="ECO:0000259" key="5">
    <source>
        <dbReference type="Pfam" id="PF00127"/>
    </source>
</evidence>
<dbReference type="SUPFAM" id="SSF49503">
    <property type="entry name" value="Cupredoxins"/>
    <property type="match status" value="1"/>
</dbReference>
<dbReference type="GO" id="GO:0009055">
    <property type="term" value="F:electron transfer activity"/>
    <property type="evidence" value="ECO:0007669"/>
    <property type="project" value="InterPro"/>
</dbReference>
<evidence type="ECO:0000313" key="7">
    <source>
        <dbReference type="Proteomes" id="UP000282076"/>
    </source>
</evidence>
<dbReference type="Pfam" id="PF00127">
    <property type="entry name" value="Copper-bind"/>
    <property type="match status" value="1"/>
</dbReference>
<protein>
    <recommendedName>
        <fullName evidence="5">Blue (type 1) copper domain-containing protein</fullName>
    </recommendedName>
</protein>
<sequence length="579" mass="63155">MPIPSRIGETFFIFCENAQTVIRFAPLARMIRFRNEERLRMIKGRRFMMSLTLTIGLATMSTSALADGAQPVSVSVAPTVQTSTAVDAIAKLGILRGDGQGVTEAYLDQHTTRLQAAIVQLRLMGKEQEALGFTGMDSFKDAAQAGKSGRAILAYLKGHPEYGWSGTGTGEFIPNAPIAPQQLYKVMLESLGYRSGTDFAYKETLSFASSKGLFRAATSELFENRDLAVALAETLQAKPKGSEGTLLSVLVGKKSIDAEQAKLLEGERIDMDKSADGTMYLTDGKGMALYLFTKDSADINSCQDACLANWPVFYSDSLLLPEGVNPADFGAFVRNDGAKQLTYQGWPLYYFAKDAKAGDTNGEGANNVWFLIKHPFYSVGLGTDPKLGNYLVDRHGMTLYYFDKDPLGASVCEGDCLAKWPVFRAEGSVVPKGLSANDFGEITRKDGSKQTTYKGYPLYYFFQDAKRGELKGQSLGDVWFVVNPAAFVGTTTGLTAPAKAMIEIKDYSFGPTLTVKAGTTIEFINRDDMKHNAVAVDGSFKIALLDKGQSATIKLDKPGTYEYYCEPHKSFMKGTIIVQ</sequence>
<evidence type="ECO:0000313" key="6">
    <source>
        <dbReference type="EMBL" id="RKP56901.1"/>
    </source>
</evidence>
<dbReference type="Proteomes" id="UP000282076">
    <property type="component" value="Unassembled WGS sequence"/>
</dbReference>
<dbReference type="InterPro" id="IPR008972">
    <property type="entry name" value="Cupredoxin"/>
</dbReference>
<dbReference type="InterPro" id="IPR028871">
    <property type="entry name" value="BlueCu_1_BS"/>
</dbReference>
<accession>A0A494Y3M6</accession>
<evidence type="ECO:0000256" key="4">
    <source>
        <dbReference type="ARBA" id="ARBA00023008"/>
    </source>
</evidence>
<dbReference type="EMBL" id="RBZM01000002">
    <property type="protein sequence ID" value="RKP56901.1"/>
    <property type="molecule type" value="Genomic_DNA"/>
</dbReference>
<dbReference type="GO" id="GO:0043448">
    <property type="term" value="P:alkane catabolic process"/>
    <property type="evidence" value="ECO:0007669"/>
    <property type="project" value="TreeGrafter"/>
</dbReference>